<proteinExistence type="predicted"/>
<evidence type="ECO:0000256" key="2">
    <source>
        <dbReference type="SAM" id="Phobius"/>
    </source>
</evidence>
<evidence type="ECO:0000313" key="5">
    <source>
        <dbReference type="Proteomes" id="UP000739538"/>
    </source>
</evidence>
<sequence length="693" mass="73843">MAAAMRTGASLSPREALPTSGLEWGVLGVGLALLLLSAPGVLRFLWNLDGADSERRSPIPKRFFLAVGLAVGLFGISILAPGEPTILDSKCHVARIWLFARDFGSGVIPRWTDFWYGGLPADLHYPPLAHLLGTVPCLLGSSPEFAVKLVAWLSVVACGIGFAALAGTLHRSRSAAIVGGLVGALAPAVHAAWVWEGRLPGILFLGILPWAFLSAEVTARGRSGIRGPIALGLAIWLLIIAHVGQARPALVILLAFTALRYWDLHRASPGWRVPLYLALGWGIGGVLSATFLLPMVVETPWVNQLRPENAVSVLRPHLAESLRLFRWSPRGVGVLGPSVLLLAVVGAWRTFGRRRDDRDAPSLVTLLILLGLPWFLCQPFGRGLDLIFLGGILIAPGAVVRLPRRMLGLVLLLILVDVAPPRLVSAYSAEAQRASRNRVYEDLEASMTRGRMLELAADAEGRVSASDWRIAPHHAVATLAGPFIQGVPLDYRFTSAMIDTLASGIEQGRLRSAARSAVSRPDSTNVAGPGDAHDAKANDVEGGIELPTSVGRLLRFHGAEVLLIVGPSGPILLPIDDPVLMPQPDLPGLRVRDATLVHWIPPGAPGGPPRPDAAIGMYGLPPAAADNSAARQLEWIERVGPVPVASTATVLPNRLLLRVPESPAGTLRIARSAYPGTRLFVDGKQIPWTSAPL</sequence>
<reference evidence="4" key="1">
    <citation type="submission" date="2020-04" db="EMBL/GenBank/DDBJ databases">
        <authorList>
            <person name="Zhang T."/>
        </authorList>
    </citation>
    <scope>NUCLEOTIDE SEQUENCE</scope>
    <source>
        <strain evidence="4">HKST-UBA02</strain>
    </source>
</reference>
<feature type="transmembrane region" description="Helical" evidence="2">
    <location>
        <begin position="176"/>
        <end position="195"/>
    </location>
</feature>
<name>A0A956NIH6_UNCEI</name>
<evidence type="ECO:0000256" key="1">
    <source>
        <dbReference type="SAM" id="MobiDB-lite"/>
    </source>
</evidence>
<gene>
    <name evidence="4" type="ORF">KDA27_26350</name>
</gene>
<reference evidence="4" key="2">
    <citation type="journal article" date="2021" name="Microbiome">
        <title>Successional dynamics and alternative stable states in a saline activated sludge microbial community over 9 years.</title>
        <authorList>
            <person name="Wang Y."/>
            <person name="Ye J."/>
            <person name="Ju F."/>
            <person name="Liu L."/>
            <person name="Boyd J.A."/>
            <person name="Deng Y."/>
            <person name="Parks D.H."/>
            <person name="Jiang X."/>
            <person name="Yin X."/>
            <person name="Woodcroft B.J."/>
            <person name="Tyson G.W."/>
            <person name="Hugenholtz P."/>
            <person name="Polz M.F."/>
            <person name="Zhang T."/>
        </authorList>
    </citation>
    <scope>NUCLEOTIDE SEQUENCE</scope>
    <source>
        <strain evidence="4">HKST-UBA02</strain>
    </source>
</reference>
<dbReference type="InterPro" id="IPR018776">
    <property type="entry name" value="Membrane_prot_PTPS-rel_domain"/>
</dbReference>
<feature type="transmembrane region" description="Helical" evidence="2">
    <location>
        <begin position="331"/>
        <end position="348"/>
    </location>
</feature>
<keyword evidence="2" id="KW-0812">Transmembrane</keyword>
<evidence type="ECO:0000259" key="3">
    <source>
        <dbReference type="Pfam" id="PF10131"/>
    </source>
</evidence>
<accession>A0A956NIH6</accession>
<feature type="region of interest" description="Disordered" evidence="1">
    <location>
        <begin position="514"/>
        <end position="540"/>
    </location>
</feature>
<protein>
    <recommendedName>
        <fullName evidence="3">Membrane protein 6-pyruvoyl-tetrahydropterin synthase-related domain-containing protein</fullName>
    </recommendedName>
</protein>
<feature type="transmembrane region" description="Helical" evidence="2">
    <location>
        <begin position="231"/>
        <end position="256"/>
    </location>
</feature>
<organism evidence="4 5">
    <name type="scientific">Eiseniibacteriota bacterium</name>
    <dbReference type="NCBI Taxonomy" id="2212470"/>
    <lineage>
        <taxon>Bacteria</taxon>
        <taxon>Candidatus Eiseniibacteriota</taxon>
    </lineage>
</organism>
<dbReference type="Pfam" id="PF10131">
    <property type="entry name" value="PTPS_related"/>
    <property type="match status" value="1"/>
</dbReference>
<dbReference type="EMBL" id="JAGQHS010000317">
    <property type="protein sequence ID" value="MCA9759342.1"/>
    <property type="molecule type" value="Genomic_DNA"/>
</dbReference>
<dbReference type="Proteomes" id="UP000739538">
    <property type="component" value="Unassembled WGS sequence"/>
</dbReference>
<dbReference type="AlphaFoldDB" id="A0A956NIH6"/>
<feature type="non-terminal residue" evidence="4">
    <location>
        <position position="693"/>
    </location>
</feature>
<keyword evidence="2" id="KW-0472">Membrane</keyword>
<feature type="transmembrane region" description="Helical" evidence="2">
    <location>
        <begin position="276"/>
        <end position="297"/>
    </location>
</feature>
<feature type="transmembrane region" description="Helical" evidence="2">
    <location>
        <begin position="63"/>
        <end position="80"/>
    </location>
</feature>
<feature type="domain" description="Membrane protein 6-pyruvoyl-tetrahydropterin synthase-related" evidence="3">
    <location>
        <begin position="125"/>
        <end position="488"/>
    </location>
</feature>
<evidence type="ECO:0000313" key="4">
    <source>
        <dbReference type="EMBL" id="MCA9759342.1"/>
    </source>
</evidence>
<feature type="transmembrane region" description="Helical" evidence="2">
    <location>
        <begin position="24"/>
        <end position="42"/>
    </location>
</feature>
<feature type="transmembrane region" description="Helical" evidence="2">
    <location>
        <begin position="149"/>
        <end position="169"/>
    </location>
</feature>
<feature type="transmembrane region" description="Helical" evidence="2">
    <location>
        <begin position="360"/>
        <end position="377"/>
    </location>
</feature>
<comment type="caution">
    <text evidence="4">The sequence shown here is derived from an EMBL/GenBank/DDBJ whole genome shotgun (WGS) entry which is preliminary data.</text>
</comment>
<keyword evidence="2" id="KW-1133">Transmembrane helix</keyword>